<dbReference type="Proteomes" id="UP000887572">
    <property type="component" value="Unplaced"/>
</dbReference>
<organism evidence="2 3">
    <name type="scientific">Globodera rostochiensis</name>
    <name type="common">Golden nematode worm</name>
    <name type="synonym">Heterodera rostochiensis</name>
    <dbReference type="NCBI Taxonomy" id="31243"/>
    <lineage>
        <taxon>Eukaryota</taxon>
        <taxon>Metazoa</taxon>
        <taxon>Ecdysozoa</taxon>
        <taxon>Nematoda</taxon>
        <taxon>Chromadorea</taxon>
        <taxon>Rhabditida</taxon>
        <taxon>Tylenchina</taxon>
        <taxon>Tylenchomorpha</taxon>
        <taxon>Tylenchoidea</taxon>
        <taxon>Heteroderidae</taxon>
        <taxon>Heteroderinae</taxon>
        <taxon>Globodera</taxon>
    </lineage>
</organism>
<evidence type="ECO:0000313" key="3">
    <source>
        <dbReference type="WBParaSite" id="Gr19_v10_g16574.t1"/>
    </source>
</evidence>
<feature type="compositionally biased region" description="Low complexity" evidence="1">
    <location>
        <begin position="78"/>
        <end position="92"/>
    </location>
</feature>
<feature type="compositionally biased region" description="Polar residues" evidence="1">
    <location>
        <begin position="65"/>
        <end position="77"/>
    </location>
</feature>
<feature type="compositionally biased region" description="Acidic residues" evidence="1">
    <location>
        <begin position="514"/>
        <end position="523"/>
    </location>
</feature>
<feature type="region of interest" description="Disordered" evidence="1">
    <location>
        <begin position="1"/>
        <end position="25"/>
    </location>
</feature>
<accession>A0A914HEC5</accession>
<feature type="region of interest" description="Disordered" evidence="1">
    <location>
        <begin position="489"/>
        <end position="508"/>
    </location>
</feature>
<dbReference type="WBParaSite" id="Gr19_v10_g16574.t1">
    <property type="protein sequence ID" value="Gr19_v10_g16574.t1"/>
    <property type="gene ID" value="Gr19_v10_g16574"/>
</dbReference>
<keyword evidence="2" id="KW-1185">Reference proteome</keyword>
<evidence type="ECO:0000256" key="1">
    <source>
        <dbReference type="SAM" id="MobiDB-lite"/>
    </source>
</evidence>
<name>A0A914HEC5_GLORO</name>
<feature type="compositionally biased region" description="Basic and acidic residues" evidence="1">
    <location>
        <begin position="197"/>
        <end position="211"/>
    </location>
</feature>
<protein>
    <submittedName>
        <fullName evidence="3">Uncharacterized protein</fullName>
    </submittedName>
</protein>
<reference evidence="3" key="1">
    <citation type="submission" date="2022-11" db="UniProtKB">
        <authorList>
            <consortium name="WormBaseParasite"/>
        </authorList>
    </citation>
    <scope>IDENTIFICATION</scope>
</reference>
<sequence>MYLIVSSHESTRGITPYSESSPPEEINDDVLPGCPMSTSAVNQSLIQSEVQKNIIARSVSQQAQKMSQRPIVSTSQLSSRHANMASSSSSISMPHYQTGGRIGMNANIADIHLSFTNRTNLDEQRTDVLRILHMLKTYSLSECHDKVHWLATVVLHHQRDLELFRAGSMAVEQCLDDQLRKMDRRLLVSGNGKKREKQLDQQRKDLTSENDELKKREAELKQTLTQYEAKCQDMKLEEGKLKAEKQQIVKDLEAEKRSAVTKIGELERERDDYRRRLKEMTNQETEMQRRVLKLEHNLEEAVAKNKCVPDRPAEGTNTVEDQIKMLKQRLKRSKTEAKQQCVELNERNHQVSELEAQLKASTEKASKHRHKEMKLRERSTKKTVLLEKALSDKQKAEDELNMLKDNANLLKSNFDQFDTGVRKIAQKKLQLDRAIASIEVQPKCTKCLDIVNCEPEPRLLRAKITQLQLELDEMKKKKAPKVTIRMVDPAIAQPMQQQRIDEEDWSKKRRTLEDTTEAFDEPLDCNKRPGFEPTAQIGDSSGPSSSTDSDGDGGTVNKNATPGPSLTAEKHTPTLTEPACQHQLQTAQPAIFSGKICLQPVVQIAAAPLNEFQLSLHNTSPTPSAQNCQSDAAVPSAMATSSIEPRTTQLSASQIVSSFMRYISQRPGQNALNLVHEYLQQSVIPVQFHQLIAEQLNIIARTSESARQRF</sequence>
<dbReference type="AlphaFoldDB" id="A0A914HEC5"/>
<feature type="region of interest" description="Disordered" evidence="1">
    <location>
        <begin position="190"/>
        <end position="211"/>
    </location>
</feature>
<proteinExistence type="predicted"/>
<feature type="region of interest" description="Disordered" evidence="1">
    <location>
        <begin position="65"/>
        <end position="92"/>
    </location>
</feature>
<feature type="region of interest" description="Disordered" evidence="1">
    <location>
        <begin position="513"/>
        <end position="571"/>
    </location>
</feature>
<feature type="compositionally biased region" description="Low complexity" evidence="1">
    <location>
        <begin position="538"/>
        <end position="548"/>
    </location>
</feature>
<evidence type="ECO:0000313" key="2">
    <source>
        <dbReference type="Proteomes" id="UP000887572"/>
    </source>
</evidence>